<dbReference type="Gene3D" id="1.10.8.430">
    <property type="entry name" value="Helical domain of apoptotic protease-activating factors"/>
    <property type="match status" value="1"/>
</dbReference>
<dbReference type="Gene3D" id="3.80.10.10">
    <property type="entry name" value="Ribonuclease Inhibitor"/>
    <property type="match status" value="3"/>
</dbReference>
<evidence type="ECO:0000256" key="5">
    <source>
        <dbReference type="ARBA" id="ARBA00022840"/>
    </source>
</evidence>
<dbReference type="RefSeq" id="XP_022147051.1">
    <property type="nucleotide sequence ID" value="XM_022291359.1"/>
</dbReference>
<dbReference type="GeneID" id="111016078"/>
<dbReference type="Pfam" id="PF25019">
    <property type="entry name" value="LRR_R13L1-DRL21"/>
    <property type="match status" value="1"/>
</dbReference>
<evidence type="ECO:0000259" key="7">
    <source>
        <dbReference type="Pfam" id="PF18052"/>
    </source>
</evidence>
<dbReference type="SUPFAM" id="SSF52540">
    <property type="entry name" value="P-loop containing nucleoside triphosphate hydrolases"/>
    <property type="match status" value="1"/>
</dbReference>
<dbReference type="AlphaFoldDB" id="A0A6J1D168"/>
<dbReference type="Proteomes" id="UP000504603">
    <property type="component" value="Unplaced"/>
</dbReference>
<dbReference type="InterPro" id="IPR056789">
    <property type="entry name" value="LRR_R13L1-DRL21"/>
</dbReference>
<evidence type="ECO:0000256" key="4">
    <source>
        <dbReference type="ARBA" id="ARBA00022821"/>
    </source>
</evidence>
<dbReference type="Pfam" id="PF00931">
    <property type="entry name" value="NB-ARC"/>
    <property type="match status" value="1"/>
</dbReference>
<evidence type="ECO:0000256" key="2">
    <source>
        <dbReference type="ARBA" id="ARBA00022737"/>
    </source>
</evidence>
<dbReference type="SUPFAM" id="SSF52058">
    <property type="entry name" value="L domain-like"/>
    <property type="match status" value="1"/>
</dbReference>
<keyword evidence="5" id="KW-0067">ATP-binding</keyword>
<dbReference type="GO" id="GO:0005524">
    <property type="term" value="F:ATP binding"/>
    <property type="evidence" value="ECO:0007669"/>
    <property type="project" value="UniProtKB-KW"/>
</dbReference>
<dbReference type="Gene3D" id="1.20.5.4130">
    <property type="match status" value="1"/>
</dbReference>
<dbReference type="Gene3D" id="3.40.50.300">
    <property type="entry name" value="P-loop containing nucleotide triphosphate hydrolases"/>
    <property type="match status" value="1"/>
</dbReference>
<dbReference type="OrthoDB" id="5279713at2759"/>
<dbReference type="GO" id="GO:0043531">
    <property type="term" value="F:ADP binding"/>
    <property type="evidence" value="ECO:0007669"/>
    <property type="project" value="InterPro"/>
</dbReference>
<evidence type="ECO:0000259" key="8">
    <source>
        <dbReference type="Pfam" id="PF23559"/>
    </source>
</evidence>
<dbReference type="InterPro" id="IPR041118">
    <property type="entry name" value="Rx_N"/>
</dbReference>
<dbReference type="PROSITE" id="PS51450">
    <property type="entry name" value="LRR"/>
    <property type="match status" value="1"/>
</dbReference>
<dbReference type="Pfam" id="PF13855">
    <property type="entry name" value="LRR_8"/>
    <property type="match status" value="1"/>
</dbReference>
<evidence type="ECO:0000256" key="3">
    <source>
        <dbReference type="ARBA" id="ARBA00022741"/>
    </source>
</evidence>
<organism evidence="10 11">
    <name type="scientific">Momordica charantia</name>
    <name type="common">Bitter gourd</name>
    <name type="synonym">Balsam pear</name>
    <dbReference type="NCBI Taxonomy" id="3673"/>
    <lineage>
        <taxon>Eukaryota</taxon>
        <taxon>Viridiplantae</taxon>
        <taxon>Streptophyta</taxon>
        <taxon>Embryophyta</taxon>
        <taxon>Tracheophyta</taxon>
        <taxon>Spermatophyta</taxon>
        <taxon>Magnoliopsida</taxon>
        <taxon>eudicotyledons</taxon>
        <taxon>Gunneridae</taxon>
        <taxon>Pentapetalae</taxon>
        <taxon>rosids</taxon>
        <taxon>fabids</taxon>
        <taxon>Cucurbitales</taxon>
        <taxon>Cucurbitaceae</taxon>
        <taxon>Momordiceae</taxon>
        <taxon>Momordica</taxon>
    </lineage>
</organism>
<feature type="domain" description="R13L1/DRL21-like LRR repeat region" evidence="9">
    <location>
        <begin position="707"/>
        <end position="834"/>
    </location>
</feature>
<dbReference type="GO" id="GO:0006952">
    <property type="term" value="P:defense response"/>
    <property type="evidence" value="ECO:0007669"/>
    <property type="project" value="UniProtKB-KW"/>
</dbReference>
<protein>
    <submittedName>
        <fullName evidence="11">Disease resistance protein RGA4</fullName>
    </submittedName>
</protein>
<feature type="domain" description="Disease resistance N-terminal" evidence="7">
    <location>
        <begin position="12"/>
        <end position="99"/>
    </location>
</feature>
<keyword evidence="2" id="KW-0677">Repeat</keyword>
<dbReference type="InterPro" id="IPR002182">
    <property type="entry name" value="NB-ARC"/>
</dbReference>
<evidence type="ECO:0000313" key="11">
    <source>
        <dbReference type="RefSeq" id="XP_022147051.1"/>
    </source>
</evidence>
<dbReference type="InterPro" id="IPR036388">
    <property type="entry name" value="WH-like_DNA-bd_sf"/>
</dbReference>
<dbReference type="PANTHER" id="PTHR36766">
    <property type="entry name" value="PLANT BROAD-SPECTRUM MILDEW RESISTANCE PROTEIN RPW8"/>
    <property type="match status" value="1"/>
</dbReference>
<dbReference type="Pfam" id="PF18052">
    <property type="entry name" value="Rx_N"/>
    <property type="match status" value="1"/>
</dbReference>
<evidence type="ECO:0000259" key="6">
    <source>
        <dbReference type="Pfam" id="PF00931"/>
    </source>
</evidence>
<dbReference type="Gene3D" id="1.10.10.10">
    <property type="entry name" value="Winged helix-like DNA-binding domain superfamily/Winged helix DNA-binding domain"/>
    <property type="match status" value="1"/>
</dbReference>
<proteinExistence type="predicted"/>
<evidence type="ECO:0000259" key="9">
    <source>
        <dbReference type="Pfam" id="PF25019"/>
    </source>
</evidence>
<dbReference type="PANTHER" id="PTHR36766:SF40">
    <property type="entry name" value="DISEASE RESISTANCE PROTEIN RGA3"/>
    <property type="match status" value="1"/>
</dbReference>
<dbReference type="InterPro" id="IPR001611">
    <property type="entry name" value="Leu-rich_rpt"/>
</dbReference>
<evidence type="ECO:0000313" key="10">
    <source>
        <dbReference type="Proteomes" id="UP000504603"/>
    </source>
</evidence>
<dbReference type="KEGG" id="mcha:111016078"/>
<dbReference type="FunFam" id="3.40.50.300:FF:001091">
    <property type="entry name" value="Probable disease resistance protein At1g61300"/>
    <property type="match status" value="1"/>
</dbReference>
<keyword evidence="3" id="KW-0547">Nucleotide-binding</keyword>
<reference evidence="11" key="1">
    <citation type="submission" date="2025-08" db="UniProtKB">
        <authorList>
            <consortium name="RefSeq"/>
        </authorList>
    </citation>
    <scope>IDENTIFICATION</scope>
    <source>
        <strain evidence="11">OHB3-1</strain>
    </source>
</reference>
<keyword evidence="1" id="KW-0433">Leucine-rich repeat</keyword>
<dbReference type="FunFam" id="1.10.10.10:FF:000322">
    <property type="entry name" value="Probable disease resistance protein At1g63360"/>
    <property type="match status" value="1"/>
</dbReference>
<dbReference type="InterPro" id="IPR032675">
    <property type="entry name" value="LRR_dom_sf"/>
</dbReference>
<dbReference type="GO" id="GO:0051707">
    <property type="term" value="P:response to other organism"/>
    <property type="evidence" value="ECO:0007669"/>
    <property type="project" value="UniProtKB-ARBA"/>
</dbReference>
<dbReference type="PRINTS" id="PR00364">
    <property type="entry name" value="DISEASERSIST"/>
</dbReference>
<dbReference type="InterPro" id="IPR042197">
    <property type="entry name" value="Apaf_helical"/>
</dbReference>
<dbReference type="Pfam" id="PF23559">
    <property type="entry name" value="WHD_DRP"/>
    <property type="match status" value="1"/>
</dbReference>
<feature type="domain" description="NB-ARC" evidence="6">
    <location>
        <begin position="183"/>
        <end position="354"/>
    </location>
</feature>
<gene>
    <name evidence="11" type="primary">LOC111016078</name>
</gene>
<accession>A0A6J1D168</accession>
<keyword evidence="4" id="KW-0611">Plant defense</keyword>
<feature type="domain" description="Disease resistance protein winged helix" evidence="8">
    <location>
        <begin position="441"/>
        <end position="513"/>
    </location>
</feature>
<name>A0A6J1D168_MOMCH</name>
<keyword evidence="10" id="KW-1185">Reference proteome</keyword>
<sequence>MAEGVLFHVAGEILMKLGSIASQRLGMVRGVENDLTKLTSTVSVIKNVLLDAEEHCQTKTDHTLQDWLQKLEEALYDAEDVLDELSSETLHREVVTKGKNAKQVRIFFSGSNQIAFNYRVARNIKKIWERLDAIDAERKQFNLTENCQQRTLYGSFDQIMMGRKETCSFPNVEEVIGRDYDKKKLKDLLLDINMNVRHNVSFIVIAGMGGIGKTTLAKSLYHDREVSECFDSTIWIWISDQFEVRVVVEKIIESATKRKPNVEGMEALNSELQEVIGGKKYLLVMDDVWKETEEKWHELKPLLMGGASGSKILITKRDSKVATEIESMTSLFTLKGLQESNSWSLFRKVAFKEAKDPANSNLIKLGKEILAKCGGVPLVIRHIGRLLYSKTSEEEWMSFKNNELLKVIQQTDKNDGLTPILNLSYNHLPPNLKQCFAYLSLFPKGTRLEIKDLIRQWMAHGFIESSNGTANSMEEVGKSYFKELCWRFFFENSSDECNFDDDVDMHDVMREVAMNVAGEKYVHGNLNCDFVVSEKTRHILFDSKIKLWQDVLLKLQKAKGLRTFLFLSYFPFKNRLEDNIEAVLEELCSSFPRLRVLGLNHSKIHVVPNSIKNLRHLRYLNLSRNYMESLPTSITKLQNLQSLDLKDCYKLNELPRDTSNLVNLRHLVLPDHLDTPLHMLEGMRKLSCLRTLGYFVLDCKRSNMQSELNVPNYFNGRLKIVGLEQLRRTPSKVGLVNLKDIQGLRDLKLVWKLSGRDDDEGEGKGDERVMEGLQPQSNVESLRIEGYSGVGLPNWVSTSLSNLTKIAICNCHRVQHLPQLAHLQTLKGIFLEDMRSLKFVDKNEPGLLCFPSLVSLRLKNMGNLEGWWESRVVGETLPIFPELQYLRIQHCPKLSLMPKIASSTLDSFFLCDVGVQVVTAIGPLWNFEVVILQEIKDLKDLEMESHQNRNQDLGSSSLSMSSRSPTRLRFLTIEKCSNLMSLPEWIGTITSLWKVTIIDCPKLKSLLEGMRQLKSLKYLTIKGCPELEERCKEGGEDWPNIAHIPILCFSEEGAVEAVETAEIAESGIWRKMKDFIPNIRSSLTCGC</sequence>
<dbReference type="InterPro" id="IPR058922">
    <property type="entry name" value="WHD_DRP"/>
</dbReference>
<evidence type="ECO:0000256" key="1">
    <source>
        <dbReference type="ARBA" id="ARBA00022614"/>
    </source>
</evidence>
<dbReference type="InterPro" id="IPR027417">
    <property type="entry name" value="P-loop_NTPase"/>
</dbReference>